<accession>A0A1Q2YIM7</accession>
<organism evidence="2 3">
    <name type="scientific">Pichia membranifaciens</name>
    <dbReference type="NCBI Taxonomy" id="4926"/>
    <lineage>
        <taxon>Eukaryota</taxon>
        <taxon>Fungi</taxon>
        <taxon>Dikarya</taxon>
        <taxon>Ascomycota</taxon>
        <taxon>Saccharomycotina</taxon>
        <taxon>Pichiomycetes</taxon>
        <taxon>Pichiales</taxon>
        <taxon>Pichiaceae</taxon>
        <taxon>Pichia</taxon>
    </lineage>
</organism>
<evidence type="ECO:0000256" key="1">
    <source>
        <dbReference type="SAM" id="MobiDB-lite"/>
    </source>
</evidence>
<gene>
    <name evidence="2" type="ORF">PMKS-002813</name>
</gene>
<comment type="caution">
    <text evidence="2">The sequence shown here is derived from an EMBL/GenBank/DDBJ whole genome shotgun (WGS) entry which is preliminary data.</text>
</comment>
<sequence length="86" mass="8706">MSRLFSPQRPHGATKARGATPSGLDVDVAALDASLKSVGSYDDVVVGVAEVACLDNAGSEESKVVESGGGIFGVEGTVTGIHELVY</sequence>
<feature type="region of interest" description="Disordered" evidence="1">
    <location>
        <begin position="1"/>
        <end position="20"/>
    </location>
</feature>
<dbReference type="AlphaFoldDB" id="A0A1Q2YIM7"/>
<reference evidence="2 3" key="1">
    <citation type="submission" date="2016-08" db="EMBL/GenBank/DDBJ databases">
        <title>Whole genome shotgun sequence of Pichia membranifaciens KS47-1.</title>
        <authorList>
            <person name="Konishi M."/>
            <person name="Ishida M."/>
            <person name="Arakawa T."/>
            <person name="Kato Y."/>
            <person name="Horiuchi J."/>
        </authorList>
    </citation>
    <scope>NUCLEOTIDE SEQUENCE [LARGE SCALE GENOMIC DNA]</scope>
    <source>
        <strain evidence="2 3">KS47-1</strain>
    </source>
</reference>
<evidence type="ECO:0000313" key="2">
    <source>
        <dbReference type="EMBL" id="GAV29331.1"/>
    </source>
</evidence>
<dbReference type="EMBL" id="BDGI01000111">
    <property type="protein sequence ID" value="GAV29331.1"/>
    <property type="molecule type" value="Genomic_DNA"/>
</dbReference>
<dbReference type="Proteomes" id="UP000186136">
    <property type="component" value="Unassembled WGS sequence"/>
</dbReference>
<evidence type="ECO:0000313" key="3">
    <source>
        <dbReference type="Proteomes" id="UP000186136"/>
    </source>
</evidence>
<name>A0A1Q2YIM7_9ASCO</name>
<proteinExistence type="predicted"/>
<protein>
    <submittedName>
        <fullName evidence="2">Uncharacterized protein</fullName>
    </submittedName>
</protein>
<keyword evidence="3" id="KW-1185">Reference proteome</keyword>